<feature type="transmembrane region" description="Helical" evidence="10">
    <location>
        <begin position="160"/>
        <end position="187"/>
    </location>
</feature>
<keyword evidence="3" id="KW-0813">Transport</keyword>
<evidence type="ECO:0000256" key="6">
    <source>
        <dbReference type="ARBA" id="ARBA00022927"/>
    </source>
</evidence>
<dbReference type="PANTHER" id="PTHR30081:SF8">
    <property type="entry name" value="PROTEIN TRANSLOCASE SUBUNIT SECF"/>
    <property type="match status" value="1"/>
</dbReference>
<keyword evidence="6" id="KW-0653">Protein transport</keyword>
<dbReference type="Proteomes" id="UP000239388">
    <property type="component" value="Unassembled WGS sequence"/>
</dbReference>
<comment type="caution">
    <text evidence="12">The sequence shown here is derived from an EMBL/GenBank/DDBJ whole genome shotgun (WGS) entry which is preliminary data.</text>
</comment>
<dbReference type="PRINTS" id="PR01755">
    <property type="entry name" value="SECFTRNLCASE"/>
</dbReference>
<feature type="transmembrane region" description="Helical" evidence="10">
    <location>
        <begin position="135"/>
        <end position="153"/>
    </location>
</feature>
<keyword evidence="8" id="KW-0811">Translocation</keyword>
<evidence type="ECO:0000256" key="7">
    <source>
        <dbReference type="ARBA" id="ARBA00022989"/>
    </source>
</evidence>
<name>A0A2S8G9B2_9BACT</name>
<dbReference type="InterPro" id="IPR048634">
    <property type="entry name" value="SecD_SecF_C"/>
</dbReference>
<keyword evidence="9 10" id="KW-0472">Membrane</keyword>
<dbReference type="InterPro" id="IPR005665">
    <property type="entry name" value="SecF_bac"/>
</dbReference>
<evidence type="ECO:0000313" key="13">
    <source>
        <dbReference type="Proteomes" id="UP000239388"/>
    </source>
</evidence>
<evidence type="ECO:0000256" key="1">
    <source>
        <dbReference type="ARBA" id="ARBA00004651"/>
    </source>
</evidence>
<evidence type="ECO:0000256" key="3">
    <source>
        <dbReference type="ARBA" id="ARBA00022448"/>
    </source>
</evidence>
<dbReference type="GO" id="GO:0015450">
    <property type="term" value="F:protein-transporting ATPase activity"/>
    <property type="evidence" value="ECO:0007669"/>
    <property type="project" value="InterPro"/>
</dbReference>
<dbReference type="GO" id="GO:0005886">
    <property type="term" value="C:plasma membrane"/>
    <property type="evidence" value="ECO:0007669"/>
    <property type="project" value="UniProtKB-SubCell"/>
</dbReference>
<accession>A0A2S8G9B2</accession>
<evidence type="ECO:0000256" key="10">
    <source>
        <dbReference type="SAM" id="Phobius"/>
    </source>
</evidence>
<dbReference type="EMBL" id="PUIB01000007">
    <property type="protein sequence ID" value="PQO41009.1"/>
    <property type="molecule type" value="Genomic_DNA"/>
</dbReference>
<proteinExistence type="predicted"/>
<evidence type="ECO:0000256" key="9">
    <source>
        <dbReference type="ARBA" id="ARBA00023136"/>
    </source>
</evidence>
<feature type="domain" description="Protein export membrane protein SecD/SecF C-terminal" evidence="11">
    <location>
        <begin position="110"/>
        <end position="304"/>
    </location>
</feature>
<dbReference type="NCBIfam" id="TIGR00966">
    <property type="entry name" value="transloc_SecF"/>
    <property type="match status" value="1"/>
</dbReference>
<evidence type="ECO:0000313" key="12">
    <source>
        <dbReference type="EMBL" id="PQO41009.1"/>
    </source>
</evidence>
<evidence type="ECO:0000256" key="5">
    <source>
        <dbReference type="ARBA" id="ARBA00022692"/>
    </source>
</evidence>
<gene>
    <name evidence="12" type="primary">secF</name>
    <name evidence="12" type="ORF">C5Y98_05280</name>
</gene>
<dbReference type="InterPro" id="IPR022813">
    <property type="entry name" value="SecD/SecF_arch_bac"/>
</dbReference>
<evidence type="ECO:0000256" key="8">
    <source>
        <dbReference type="ARBA" id="ARBA00023010"/>
    </source>
</evidence>
<evidence type="ECO:0000259" key="11">
    <source>
        <dbReference type="Pfam" id="PF02355"/>
    </source>
</evidence>
<feature type="transmembrane region" description="Helical" evidence="10">
    <location>
        <begin position="199"/>
        <end position="222"/>
    </location>
</feature>
<reference evidence="12 13" key="1">
    <citation type="submission" date="2018-02" db="EMBL/GenBank/DDBJ databases">
        <title>Comparative genomes isolates from brazilian mangrove.</title>
        <authorList>
            <person name="Araujo J.E."/>
            <person name="Taketani R.G."/>
            <person name="Silva M.C.P."/>
            <person name="Loureco M.V."/>
            <person name="Andreote F.D."/>
        </authorList>
    </citation>
    <scope>NUCLEOTIDE SEQUENCE [LARGE SCALE GENOMIC DNA]</scope>
    <source>
        <strain evidence="12 13">NAP PRIS-MGV</strain>
    </source>
</reference>
<keyword evidence="7 10" id="KW-1133">Transmembrane helix</keyword>
<comment type="subcellular location">
    <subcellularLocation>
        <location evidence="1">Cell membrane</location>
        <topology evidence="1">Multi-pass membrane protein</topology>
    </subcellularLocation>
</comment>
<dbReference type="AlphaFoldDB" id="A0A2S8G9B2"/>
<organism evidence="12 13">
    <name type="scientific">Blastopirellula marina</name>
    <dbReference type="NCBI Taxonomy" id="124"/>
    <lineage>
        <taxon>Bacteria</taxon>
        <taxon>Pseudomonadati</taxon>
        <taxon>Planctomycetota</taxon>
        <taxon>Planctomycetia</taxon>
        <taxon>Pirellulales</taxon>
        <taxon>Pirellulaceae</taxon>
        <taxon>Blastopirellula</taxon>
    </lineage>
</organism>
<feature type="transmembrane region" description="Helical" evidence="10">
    <location>
        <begin position="280"/>
        <end position="302"/>
    </location>
</feature>
<dbReference type="InterPro" id="IPR022645">
    <property type="entry name" value="SecD/SecF_bac"/>
</dbReference>
<protein>
    <recommendedName>
        <fullName evidence="2">Protein translocase subunit SecF</fullName>
    </recommendedName>
</protein>
<dbReference type="Pfam" id="PF02355">
    <property type="entry name" value="SecD_SecF_C"/>
    <property type="match status" value="1"/>
</dbReference>
<evidence type="ECO:0000256" key="2">
    <source>
        <dbReference type="ARBA" id="ARBA00015792"/>
    </source>
</evidence>
<dbReference type="PANTHER" id="PTHR30081">
    <property type="entry name" value="PROTEIN-EXPORT MEMBRANE PROTEIN SEC"/>
    <property type="match status" value="1"/>
</dbReference>
<dbReference type="SUPFAM" id="SSF82866">
    <property type="entry name" value="Multidrug efflux transporter AcrB transmembrane domain"/>
    <property type="match status" value="1"/>
</dbReference>
<evidence type="ECO:0000256" key="4">
    <source>
        <dbReference type="ARBA" id="ARBA00022475"/>
    </source>
</evidence>
<sequence length="315" mass="34165">MAESPMAETPGPEMPIPGGANMFNADAEPEKPRFATETELTFDEGISADTVRTLIEFAADDLAMPQPEVALLDSQGNLLPMDSRVSQTKWSIKLSTPPADSDKILEQVRTKLDSTPVWPSSSKIGSKVAGDMQTMAISAILFCLIGIVSYIWFRFQSVAFGVAAVVALIHDVLVTLGFIALSLWLAPALGFLQVTEFKISLPVVAAFLTIIGYSLNDTIVIFDRIREVRGKDPHLTPEMVNLSINQTLGRTLLTSLTTLIVVVILYFIGGEGIHSFSFSLVIGVIAGTYSTIFIACPVLLWLMNRDQNKASKAKA</sequence>
<keyword evidence="5 10" id="KW-0812">Transmembrane</keyword>
<feature type="transmembrane region" description="Helical" evidence="10">
    <location>
        <begin position="248"/>
        <end position="268"/>
    </location>
</feature>
<dbReference type="Gene3D" id="1.20.1640.10">
    <property type="entry name" value="Multidrug efflux transporter AcrB transmembrane domain"/>
    <property type="match status" value="1"/>
</dbReference>
<keyword evidence="4" id="KW-1003">Cell membrane</keyword>
<dbReference type="GO" id="GO:0006886">
    <property type="term" value="P:intracellular protein transport"/>
    <property type="evidence" value="ECO:0007669"/>
    <property type="project" value="InterPro"/>
</dbReference>